<organism evidence="2 3">
    <name type="scientific">Callosobruchus maculatus</name>
    <name type="common">Southern cowpea weevil</name>
    <name type="synonym">Pulse bruchid</name>
    <dbReference type="NCBI Taxonomy" id="64391"/>
    <lineage>
        <taxon>Eukaryota</taxon>
        <taxon>Metazoa</taxon>
        <taxon>Ecdysozoa</taxon>
        <taxon>Arthropoda</taxon>
        <taxon>Hexapoda</taxon>
        <taxon>Insecta</taxon>
        <taxon>Pterygota</taxon>
        <taxon>Neoptera</taxon>
        <taxon>Endopterygota</taxon>
        <taxon>Coleoptera</taxon>
        <taxon>Polyphaga</taxon>
        <taxon>Cucujiformia</taxon>
        <taxon>Chrysomeloidea</taxon>
        <taxon>Chrysomelidae</taxon>
        <taxon>Bruchinae</taxon>
        <taxon>Bruchini</taxon>
        <taxon>Callosobruchus</taxon>
    </lineage>
</organism>
<proteinExistence type="predicted"/>
<feature type="region of interest" description="Disordered" evidence="1">
    <location>
        <begin position="132"/>
        <end position="170"/>
    </location>
</feature>
<evidence type="ECO:0000256" key="1">
    <source>
        <dbReference type="SAM" id="MobiDB-lite"/>
    </source>
</evidence>
<protein>
    <submittedName>
        <fullName evidence="2">Uncharacterized protein</fullName>
    </submittedName>
</protein>
<reference evidence="2 3" key="1">
    <citation type="submission" date="2019-01" db="EMBL/GenBank/DDBJ databases">
        <authorList>
            <person name="Sayadi A."/>
        </authorList>
    </citation>
    <scope>NUCLEOTIDE SEQUENCE [LARGE SCALE GENOMIC DNA]</scope>
</reference>
<dbReference type="OrthoDB" id="6732782at2759"/>
<gene>
    <name evidence="2" type="ORF">CALMAC_LOCUS8124</name>
</gene>
<name>A0A653CEK5_CALMS</name>
<feature type="compositionally biased region" description="Low complexity" evidence="1">
    <location>
        <begin position="151"/>
        <end position="170"/>
    </location>
</feature>
<dbReference type="Proteomes" id="UP000410492">
    <property type="component" value="Unassembled WGS sequence"/>
</dbReference>
<keyword evidence="3" id="KW-1185">Reference proteome</keyword>
<dbReference type="EMBL" id="CAACVG010007503">
    <property type="protein sequence ID" value="VEN45794.1"/>
    <property type="molecule type" value="Genomic_DNA"/>
</dbReference>
<evidence type="ECO:0000313" key="2">
    <source>
        <dbReference type="EMBL" id="VEN45794.1"/>
    </source>
</evidence>
<accession>A0A653CEK5</accession>
<sequence length="183" mass="20580">MATTPSTIVVFTEDKINFPTKWVKAVMKQLFQYGVKDMYESGGKVFISPSYSPRGTTLKRKFGNLPVRYMRVKIDKDDDFKILERVVRRYHFNLLDEQIEDLENTRLEGGTKRKFYLQPPTLLVDDDDAEAAATSNNDSVSNHHHRHQAKSSSTTTTRPSTSAAAATPSTSATATAMMLVMVL</sequence>
<evidence type="ECO:0000313" key="3">
    <source>
        <dbReference type="Proteomes" id="UP000410492"/>
    </source>
</evidence>
<dbReference type="AlphaFoldDB" id="A0A653CEK5"/>